<dbReference type="GO" id="GO:0004420">
    <property type="term" value="F:hydroxymethylglutaryl-CoA reductase (NADPH) activity"/>
    <property type="evidence" value="ECO:0007669"/>
    <property type="project" value="InterPro"/>
</dbReference>
<dbReference type="InterPro" id="IPR009023">
    <property type="entry name" value="HMG_CoA_Rdtase_NAD(P)-bd_sf"/>
</dbReference>
<sequence>MTIVGYGVDNGIKYWIVKNSWGADWGEDGYIRMECNVADTKYGLCGIAKAAIYPIKKSLNRIYTSSTTRLDKIHMFLIILGIPQYYFLVDRVALQRVVTGKSLTGLPLDGFNYKSILGQCCEMPVGYVQIPVGIVGRLCSNSSRDCWAFVARWNKVFCPNGYHAEKALVARRMRGCKAIHVSGGATRVLLRDAMTRAPVVRVGSAKRAADLKLKP</sequence>
<dbReference type="InterPro" id="IPR002202">
    <property type="entry name" value="HMG_CoA_Rdtase"/>
</dbReference>
<organism evidence="6 7">
    <name type="scientific">Coptis chinensis</name>
    <dbReference type="NCBI Taxonomy" id="261450"/>
    <lineage>
        <taxon>Eukaryota</taxon>
        <taxon>Viridiplantae</taxon>
        <taxon>Streptophyta</taxon>
        <taxon>Embryophyta</taxon>
        <taxon>Tracheophyta</taxon>
        <taxon>Spermatophyta</taxon>
        <taxon>Magnoliopsida</taxon>
        <taxon>Ranunculales</taxon>
        <taxon>Ranunculaceae</taxon>
        <taxon>Coptidoideae</taxon>
        <taxon>Coptis</taxon>
    </lineage>
</organism>
<dbReference type="InterPro" id="IPR023074">
    <property type="entry name" value="HMG_CoA_Rdtase_cat_sf"/>
</dbReference>
<comment type="similarity">
    <text evidence="2">Belongs to the HMG-CoA reductase family.</text>
</comment>
<feature type="domain" description="Peptidase C1A papain C-terminal" evidence="5">
    <location>
        <begin position="2"/>
        <end position="55"/>
    </location>
</feature>
<evidence type="ECO:0000256" key="2">
    <source>
        <dbReference type="ARBA" id="ARBA00007661"/>
    </source>
</evidence>
<dbReference type="GO" id="GO:0016126">
    <property type="term" value="P:sterol biosynthetic process"/>
    <property type="evidence" value="ECO:0007669"/>
    <property type="project" value="TreeGrafter"/>
</dbReference>
<comment type="caution">
    <text evidence="6">The sequence shown here is derived from an EMBL/GenBank/DDBJ whole genome shotgun (WGS) entry which is preliminary data.</text>
</comment>
<dbReference type="Pfam" id="PF00112">
    <property type="entry name" value="Peptidase_C1"/>
    <property type="match status" value="1"/>
</dbReference>
<accession>A0A835LRB3</accession>
<dbReference type="Pfam" id="PF00368">
    <property type="entry name" value="HMG-CoA_red"/>
    <property type="match status" value="1"/>
</dbReference>
<evidence type="ECO:0000256" key="3">
    <source>
        <dbReference type="ARBA" id="ARBA00023002"/>
    </source>
</evidence>
<dbReference type="PANTHER" id="PTHR10572:SF24">
    <property type="entry name" value="3-HYDROXY-3-METHYLGLUTARYL-COENZYME A REDUCTASE"/>
    <property type="match status" value="1"/>
</dbReference>
<proteinExistence type="inferred from homology"/>
<keyword evidence="3" id="KW-0560">Oxidoreductase</keyword>
<dbReference type="Proteomes" id="UP000631114">
    <property type="component" value="Unassembled WGS sequence"/>
</dbReference>
<dbReference type="Gene3D" id="3.30.70.420">
    <property type="entry name" value="Hydroxymethylglutaryl-CoA reductase, class I/II, NAD/NADP-binding domain"/>
    <property type="match status" value="1"/>
</dbReference>
<evidence type="ECO:0000256" key="1">
    <source>
        <dbReference type="ARBA" id="ARBA00005084"/>
    </source>
</evidence>
<dbReference type="Gene3D" id="3.90.70.10">
    <property type="entry name" value="Cysteine proteinases"/>
    <property type="match status" value="1"/>
</dbReference>
<name>A0A835LRB3_9MAGN</name>
<dbReference type="UniPathway" id="UPA00058">
    <property type="reaction ID" value="UER00103"/>
</dbReference>
<evidence type="ECO:0000256" key="4">
    <source>
        <dbReference type="ARBA" id="ARBA00023229"/>
    </source>
</evidence>
<dbReference type="PANTHER" id="PTHR10572">
    <property type="entry name" value="3-HYDROXY-3-METHYLGLUTARYL-COENZYME A REDUCTASE"/>
    <property type="match status" value="1"/>
</dbReference>
<dbReference type="Gene3D" id="3.90.770.10">
    <property type="entry name" value="3-hydroxy-3-methylglutaryl-coenzyme A Reductase, Chain A, domain 2"/>
    <property type="match status" value="1"/>
</dbReference>
<dbReference type="OrthoDB" id="10253408at2759"/>
<dbReference type="GO" id="GO:0006508">
    <property type="term" value="P:proteolysis"/>
    <property type="evidence" value="ECO:0007669"/>
    <property type="project" value="InterPro"/>
</dbReference>
<dbReference type="GO" id="GO:0005789">
    <property type="term" value="C:endoplasmic reticulum membrane"/>
    <property type="evidence" value="ECO:0007669"/>
    <property type="project" value="TreeGrafter"/>
</dbReference>
<dbReference type="GO" id="GO:0015936">
    <property type="term" value="P:coenzyme A metabolic process"/>
    <property type="evidence" value="ECO:0007669"/>
    <property type="project" value="InterPro"/>
</dbReference>
<dbReference type="InterPro" id="IPR038765">
    <property type="entry name" value="Papain-like_cys_pep_sf"/>
</dbReference>
<dbReference type="SUPFAM" id="SSF56542">
    <property type="entry name" value="Substrate-binding domain of HMG-CoA reductase"/>
    <property type="match status" value="1"/>
</dbReference>
<dbReference type="AlphaFoldDB" id="A0A835LRB3"/>
<keyword evidence="4" id="KW-0414">Isoprene biosynthesis</keyword>
<dbReference type="PROSITE" id="PS00640">
    <property type="entry name" value="THIOL_PROTEASE_ASN"/>
    <property type="match status" value="1"/>
</dbReference>
<dbReference type="InterPro" id="IPR023282">
    <property type="entry name" value="HMG_CoA_Rdtase_N"/>
</dbReference>
<dbReference type="GO" id="GO:0005778">
    <property type="term" value="C:peroxisomal membrane"/>
    <property type="evidence" value="ECO:0007669"/>
    <property type="project" value="TreeGrafter"/>
</dbReference>
<evidence type="ECO:0000259" key="5">
    <source>
        <dbReference type="Pfam" id="PF00112"/>
    </source>
</evidence>
<evidence type="ECO:0000313" key="6">
    <source>
        <dbReference type="EMBL" id="KAF9601987.1"/>
    </source>
</evidence>
<dbReference type="InterPro" id="IPR000668">
    <property type="entry name" value="Peptidase_C1A_C"/>
</dbReference>
<dbReference type="SUPFAM" id="SSF54001">
    <property type="entry name" value="Cysteine proteinases"/>
    <property type="match status" value="1"/>
</dbReference>
<dbReference type="InterPro" id="IPR025661">
    <property type="entry name" value="Pept_asp_AS"/>
</dbReference>
<comment type="pathway">
    <text evidence="1">Metabolic intermediate biosynthesis; (R)-mevalonate biosynthesis; (R)-mevalonate from acetyl-CoA: step 3/3.</text>
</comment>
<dbReference type="Gene3D" id="1.10.3270.10">
    <property type="entry name" value="HMGR, N-terminal domain"/>
    <property type="match status" value="1"/>
</dbReference>
<keyword evidence="7" id="KW-1185">Reference proteome</keyword>
<dbReference type="GO" id="GO:0008234">
    <property type="term" value="F:cysteine-type peptidase activity"/>
    <property type="evidence" value="ECO:0007669"/>
    <property type="project" value="InterPro"/>
</dbReference>
<dbReference type="GO" id="GO:0008299">
    <property type="term" value="P:isoprenoid biosynthetic process"/>
    <property type="evidence" value="ECO:0007669"/>
    <property type="project" value="UniProtKB-KW"/>
</dbReference>
<protein>
    <recommendedName>
        <fullName evidence="5">Peptidase C1A papain C-terminal domain-containing protein</fullName>
    </recommendedName>
</protein>
<dbReference type="PROSITE" id="PS50065">
    <property type="entry name" value="HMG_COA_REDUCTASE_4"/>
    <property type="match status" value="1"/>
</dbReference>
<dbReference type="EMBL" id="JADFTS010000006">
    <property type="protein sequence ID" value="KAF9601987.1"/>
    <property type="molecule type" value="Genomic_DNA"/>
</dbReference>
<reference evidence="6 7" key="1">
    <citation type="submission" date="2020-10" db="EMBL/GenBank/DDBJ databases">
        <title>The Coptis chinensis genome and diversification of protoberbering-type alkaloids.</title>
        <authorList>
            <person name="Wang B."/>
            <person name="Shu S."/>
            <person name="Song C."/>
            <person name="Liu Y."/>
        </authorList>
    </citation>
    <scope>NUCLEOTIDE SEQUENCE [LARGE SCALE GENOMIC DNA]</scope>
    <source>
        <strain evidence="6">HL-2020</strain>
        <tissue evidence="6">Leaf</tissue>
    </source>
</reference>
<evidence type="ECO:0000313" key="7">
    <source>
        <dbReference type="Proteomes" id="UP000631114"/>
    </source>
</evidence>
<gene>
    <name evidence="6" type="ORF">IFM89_024533</name>
</gene>
<dbReference type="InterPro" id="IPR009029">
    <property type="entry name" value="HMG_CoA_Rdtase_sub-bd_dom_sf"/>
</dbReference>